<feature type="compositionally biased region" description="Basic residues" evidence="1">
    <location>
        <begin position="100"/>
        <end position="112"/>
    </location>
</feature>
<comment type="caution">
    <text evidence="2">The sequence shown here is derived from an EMBL/GenBank/DDBJ whole genome shotgun (WGS) entry which is preliminary data.</text>
</comment>
<feature type="region of interest" description="Disordered" evidence="1">
    <location>
        <begin position="214"/>
        <end position="233"/>
    </location>
</feature>
<sequence length="233" mass="25813">MGQCQSSKMAIEVLEQVNLREQLAINKEILGDSQKSSTPTVDCTSGSLNTRCRLEVCPDALPELVDFGNNGRLRKAQLRLEKLPSLSTAPSVALASAPKTRTRNSKKTGKPKPRGEHQTQSGNAGEGTDTSQLEQSLNDSSLRVQDMDNSTTTSNRDCHSKNKESSWHDFSRSGRLMDESYSCPYYSWHVSRRADPCSRENKRALEELMGIALSDDEEEDANLELVEEDDTSS</sequence>
<dbReference type="Proteomes" id="UP001153069">
    <property type="component" value="Unassembled WGS sequence"/>
</dbReference>
<organism evidence="2 3">
    <name type="scientific">Seminavis robusta</name>
    <dbReference type="NCBI Taxonomy" id="568900"/>
    <lineage>
        <taxon>Eukaryota</taxon>
        <taxon>Sar</taxon>
        <taxon>Stramenopiles</taxon>
        <taxon>Ochrophyta</taxon>
        <taxon>Bacillariophyta</taxon>
        <taxon>Bacillariophyceae</taxon>
        <taxon>Bacillariophycidae</taxon>
        <taxon>Naviculales</taxon>
        <taxon>Naviculaceae</taxon>
        <taxon>Seminavis</taxon>
    </lineage>
</organism>
<dbReference type="AlphaFoldDB" id="A0A9N8DK29"/>
<feature type="compositionally biased region" description="Polar residues" evidence="1">
    <location>
        <begin position="118"/>
        <end position="155"/>
    </location>
</feature>
<feature type="compositionally biased region" description="Basic and acidic residues" evidence="1">
    <location>
        <begin position="156"/>
        <end position="169"/>
    </location>
</feature>
<gene>
    <name evidence="2" type="ORF">SEMRO_126_G060590.1</name>
</gene>
<proteinExistence type="predicted"/>
<evidence type="ECO:0000256" key="1">
    <source>
        <dbReference type="SAM" id="MobiDB-lite"/>
    </source>
</evidence>
<evidence type="ECO:0000313" key="2">
    <source>
        <dbReference type="EMBL" id="CAB9502066.1"/>
    </source>
</evidence>
<name>A0A9N8DK29_9STRA</name>
<accession>A0A9N8DK29</accession>
<dbReference type="EMBL" id="CAICTM010000125">
    <property type="protein sequence ID" value="CAB9502066.1"/>
    <property type="molecule type" value="Genomic_DNA"/>
</dbReference>
<reference evidence="2" key="1">
    <citation type="submission" date="2020-06" db="EMBL/GenBank/DDBJ databases">
        <authorList>
            <consortium name="Plant Systems Biology data submission"/>
        </authorList>
    </citation>
    <scope>NUCLEOTIDE SEQUENCE</scope>
    <source>
        <strain evidence="2">D6</strain>
    </source>
</reference>
<feature type="region of interest" description="Disordered" evidence="1">
    <location>
        <begin position="86"/>
        <end position="169"/>
    </location>
</feature>
<evidence type="ECO:0000313" key="3">
    <source>
        <dbReference type="Proteomes" id="UP001153069"/>
    </source>
</evidence>
<protein>
    <submittedName>
        <fullName evidence="2">Uncharacterized protein</fullName>
    </submittedName>
</protein>
<keyword evidence="3" id="KW-1185">Reference proteome</keyword>